<dbReference type="EMBL" id="VYKK01000022">
    <property type="protein sequence ID" value="KAA8999693.1"/>
    <property type="molecule type" value="Genomic_DNA"/>
</dbReference>
<evidence type="ECO:0000256" key="2">
    <source>
        <dbReference type="SAM" id="SignalP"/>
    </source>
</evidence>
<dbReference type="RefSeq" id="WP_150459125.1">
    <property type="nucleotide sequence ID" value="NZ_VYKK01000022.1"/>
</dbReference>
<gene>
    <name evidence="3" type="ORF">F4V43_15290</name>
</gene>
<keyword evidence="4" id="KW-1185">Reference proteome</keyword>
<evidence type="ECO:0000313" key="4">
    <source>
        <dbReference type="Proteomes" id="UP000367750"/>
    </source>
</evidence>
<keyword evidence="2" id="KW-0732">Signal</keyword>
<evidence type="ECO:0000256" key="1">
    <source>
        <dbReference type="SAM" id="MobiDB-lite"/>
    </source>
</evidence>
<reference evidence="3 4" key="1">
    <citation type="submission" date="2019-09" db="EMBL/GenBank/DDBJ databases">
        <title>Bacillus ochoae sp. nov., Paenibacillus whitsoniae sp. nov., Paenibacillus spiritus sp. nov. Isolated from the Mars Exploration Rover during spacecraft assembly.</title>
        <authorList>
            <person name="Seuylemezian A."/>
            <person name="Vaishampayan P."/>
        </authorList>
    </citation>
    <scope>NUCLEOTIDE SEQUENCE [LARGE SCALE GENOMIC DNA]</scope>
    <source>
        <strain evidence="3 4">MER_111</strain>
    </source>
</reference>
<protein>
    <submittedName>
        <fullName evidence="3">Uncharacterized protein</fullName>
    </submittedName>
</protein>
<dbReference type="Proteomes" id="UP000367750">
    <property type="component" value="Unassembled WGS sequence"/>
</dbReference>
<feature type="region of interest" description="Disordered" evidence="1">
    <location>
        <begin position="146"/>
        <end position="169"/>
    </location>
</feature>
<feature type="chain" id="PRO_5023857837" evidence="2">
    <location>
        <begin position="27"/>
        <end position="169"/>
    </location>
</feature>
<proteinExistence type="predicted"/>
<feature type="signal peptide" evidence="2">
    <location>
        <begin position="1"/>
        <end position="26"/>
    </location>
</feature>
<sequence length="169" mass="18144">MKFAAKMVLTSLLSTAIVLSASPAMAVNPERSLLSESDSHTRYPYYNHAVLGTPSVILPAYTIPAHYGWVKVWVKNKGEDTITVTVTQGTEAGPIKMQFKVPPGKMAYKIASSPWSTGPHVVSATPSQGYAVNALLTVKLASTEEAIRENTNQGDSAPSAEKPSLRPHH</sequence>
<accession>A0A5J5G020</accession>
<name>A0A5J5G020_9BACL</name>
<evidence type="ECO:0000313" key="3">
    <source>
        <dbReference type="EMBL" id="KAA8999693.1"/>
    </source>
</evidence>
<dbReference type="AlphaFoldDB" id="A0A5J5G020"/>
<comment type="caution">
    <text evidence="3">The sequence shown here is derived from an EMBL/GenBank/DDBJ whole genome shotgun (WGS) entry which is preliminary data.</text>
</comment>
<dbReference type="OrthoDB" id="2624725at2"/>
<organism evidence="3 4">
    <name type="scientific">Paenibacillus spiritus</name>
    <dbReference type="NCBI Taxonomy" id="2496557"/>
    <lineage>
        <taxon>Bacteria</taxon>
        <taxon>Bacillati</taxon>
        <taxon>Bacillota</taxon>
        <taxon>Bacilli</taxon>
        <taxon>Bacillales</taxon>
        <taxon>Paenibacillaceae</taxon>
        <taxon>Paenibacillus</taxon>
    </lineage>
</organism>